<evidence type="ECO:0000313" key="3">
    <source>
        <dbReference type="RefSeq" id="XP_005169143.1"/>
    </source>
</evidence>
<dbReference type="RefSeq" id="XP_073767103.1">
    <property type="nucleotide sequence ID" value="XM_073911002.1"/>
</dbReference>
<evidence type="ECO:0000313" key="2">
    <source>
        <dbReference type="Proteomes" id="UP000000437"/>
    </source>
</evidence>
<dbReference type="AlphaFoldDB" id="A0A8M2BH20"/>
<gene>
    <name evidence="3" type="primary">LOC101884065</name>
</gene>
<protein>
    <submittedName>
        <fullName evidence="3">Uncharacterized protein isoform X1</fullName>
    </submittedName>
</protein>
<feature type="compositionally biased region" description="Polar residues" evidence="1">
    <location>
        <begin position="135"/>
        <end position="144"/>
    </location>
</feature>
<proteinExistence type="predicted"/>
<dbReference type="OrthoDB" id="8916410at2759"/>
<feature type="compositionally biased region" description="Basic and acidic residues" evidence="1">
    <location>
        <begin position="125"/>
        <end position="134"/>
    </location>
</feature>
<feature type="region of interest" description="Disordered" evidence="1">
    <location>
        <begin position="116"/>
        <end position="147"/>
    </location>
</feature>
<dbReference type="RefSeq" id="XP_073767105.1">
    <property type="nucleotide sequence ID" value="XM_073911004.1"/>
</dbReference>
<dbReference type="Proteomes" id="UP000000437">
    <property type="component" value="Chromosome 8"/>
</dbReference>
<feature type="region of interest" description="Disordered" evidence="1">
    <location>
        <begin position="481"/>
        <end position="519"/>
    </location>
</feature>
<sequence>MNKNGHSHAMHFCPVRSFIDHTGSVRTTGSMAWNSVLKQRLQLQVTNQTGVPAPKTFPIHQHGSSSPNTGAYSNGMLQGKVLKDSRNPSEINSRKSFAAKKALLIACGVRCVLSPRPSNCSTSSPHKDEKDRPHSTSARGQQLSRDCAKTESELKVLETYVGIKRTEKRERARSSVYRQRVPLDLTPRPSTAPLGMGRRAPETPMCEIIWRRKDDYKETSQHCTEDLSLTPTLHLYLPSSYQPHEQGEDGGAVEDNSDSKEQDTMVDLKEHDITMESQKQDVTINKTQDERQTEFTDVTQYDITDTGLNDKQKPEETFENDTMREIRQQDDNNQQEMHCHIERFFNIVDDKQEYDITEKTEGIFRRTKSNRSSFSRLTSKTRYPATATALTFPSILTDRYPSPTVSLLPSFYGTSFGYRIRTMSENSKTRTRKPRDDNRLAQSTNDMRHSIEIKGNPCLLKTRAGLAVGPHPEIMSIERGSRTRKMKTTKTFLSGPKGPQETKTVCEQHSPENRWRGQD</sequence>
<accession>A0A8M2BH20</accession>
<feature type="compositionally biased region" description="Basic and acidic residues" evidence="1">
    <location>
        <begin position="504"/>
        <end position="519"/>
    </location>
</feature>
<dbReference type="RefSeq" id="XP_073767104.1">
    <property type="nucleotide sequence ID" value="XM_073911003.1"/>
</dbReference>
<organism evidence="2 3">
    <name type="scientific">Danio rerio</name>
    <name type="common">Zebrafish</name>
    <name type="synonym">Brachydanio rerio</name>
    <dbReference type="NCBI Taxonomy" id="7955"/>
    <lineage>
        <taxon>Eukaryota</taxon>
        <taxon>Metazoa</taxon>
        <taxon>Chordata</taxon>
        <taxon>Craniata</taxon>
        <taxon>Vertebrata</taxon>
        <taxon>Euteleostomi</taxon>
        <taxon>Actinopterygii</taxon>
        <taxon>Neopterygii</taxon>
        <taxon>Teleostei</taxon>
        <taxon>Ostariophysi</taxon>
        <taxon>Cypriniformes</taxon>
        <taxon>Danionidae</taxon>
        <taxon>Danioninae</taxon>
        <taxon>Danio</taxon>
    </lineage>
</organism>
<evidence type="ECO:0000256" key="1">
    <source>
        <dbReference type="SAM" id="MobiDB-lite"/>
    </source>
</evidence>
<dbReference type="GeneID" id="101884065"/>
<name>A0A8M2BH20_DANRE</name>
<dbReference type="RefSeq" id="XP_005169143.1">
    <property type="nucleotide sequence ID" value="XM_005169086.6"/>
</dbReference>
<feature type="region of interest" description="Disordered" evidence="1">
    <location>
        <begin position="239"/>
        <end position="263"/>
    </location>
</feature>
<keyword evidence="2" id="KW-1185">Reference proteome</keyword>
<reference evidence="3" key="1">
    <citation type="submission" date="2025-08" db="UniProtKB">
        <authorList>
            <consortium name="RefSeq"/>
        </authorList>
    </citation>
    <scope>IDENTIFICATION</scope>
    <source>
        <strain evidence="3">Tuebingen</strain>
        <tissue evidence="3">Fibroblasts and whole tissue</tissue>
    </source>
</reference>
<dbReference type="GlyGen" id="A0A8M2BH20">
    <property type="glycosylation" value="1 site"/>
</dbReference>